<protein>
    <submittedName>
        <fullName evidence="1">Uncharacterized protein</fullName>
    </submittedName>
</protein>
<dbReference type="EMBL" id="CM038913">
    <property type="protein sequence ID" value="KAH9556218.1"/>
    <property type="molecule type" value="Genomic_DNA"/>
</dbReference>
<reference evidence="2" key="1">
    <citation type="journal article" date="2022" name="New Phytol.">
        <title>Phylogenomic structure and speciation in an emerging model: the Sphagnum magellanicum complex (Bryophyta).</title>
        <authorList>
            <person name="Shaw A.J."/>
            <person name="Piatkowski B."/>
            <person name="Duffy A.M."/>
            <person name="Aguero B."/>
            <person name="Imwattana K."/>
            <person name="Nieto-Lugilde M."/>
            <person name="Healey A."/>
            <person name="Weston D.J."/>
            <person name="Patel M.N."/>
            <person name="Schmutz J."/>
            <person name="Grimwood J."/>
            <person name="Yavitt J.B."/>
            <person name="Hassel K."/>
            <person name="Stenoien H.K."/>
            <person name="Flatberg K.I."/>
            <person name="Bickford C.P."/>
            <person name="Hicks K.A."/>
        </authorList>
    </citation>
    <scope>NUCLEOTIDE SEQUENCE [LARGE SCALE GENOMIC DNA]</scope>
</reference>
<keyword evidence="2" id="KW-1185">Reference proteome</keyword>
<organism evidence="1 2">
    <name type="scientific">Sphagnum magellanicum</name>
    <dbReference type="NCBI Taxonomy" id="128215"/>
    <lineage>
        <taxon>Eukaryota</taxon>
        <taxon>Viridiplantae</taxon>
        <taxon>Streptophyta</taxon>
        <taxon>Embryophyta</taxon>
        <taxon>Bryophyta</taxon>
        <taxon>Sphagnophytina</taxon>
        <taxon>Sphagnopsida</taxon>
        <taxon>Sphagnales</taxon>
        <taxon>Sphagnaceae</taxon>
        <taxon>Sphagnum</taxon>
    </lineage>
</organism>
<evidence type="ECO:0000313" key="2">
    <source>
        <dbReference type="Proteomes" id="UP000828922"/>
    </source>
</evidence>
<comment type="caution">
    <text evidence="1">The sequence shown here is derived from an EMBL/GenBank/DDBJ whole genome shotgun (WGS) entry which is preliminary data.</text>
</comment>
<name>A0ACB8HJ23_9BRYO</name>
<gene>
    <name evidence="1" type="ORF">CY35_07G015000</name>
</gene>
<sequence>MTTRMTTELDCSSTETCSDRRSITISRYGYWAQVPRGLAAAFMPSSCSTSLLQPAAGSTINTSKIHSNSDNFRPEDRNTSCLMSQQEQINKLRVADQQPSSKRRRRRTSSSPPSPSSSCQQDQAPRQFFFRVQQQMATSCCNWFWILHPLIFWLLFLGSEFAVKPVGAATTSSATFNLVAVDQVLQQAAFQAIAQQRNVAEYIPHNVTLPGNLSDAGVTAQAVRVVRHSLKVRGITNLNGYLIPNGTQNLARVKRLILVYQNYGNLSSTLFQAPPGLELLTSVSSVAVYDASNMTSTDPTQFGVNATASSGNITVTFASTTLTARVLASGSSPRCVTFSSSTGNATENGTLPSGTGPFNCSLRELEPIALVGPTVVLAPAPAPVTPASAPSPGAPAVINNNKKSNTWKIVLGVVLGVVGGLALLALLGLLAYRYAEKRRLDRMQRNSEAGETLQESPIGQSRAPVAGSTRTRPTLEKLE</sequence>
<evidence type="ECO:0000313" key="1">
    <source>
        <dbReference type="EMBL" id="KAH9556218.1"/>
    </source>
</evidence>
<accession>A0ACB8HJ23</accession>
<dbReference type="Proteomes" id="UP000828922">
    <property type="component" value="Linkage Group LG07"/>
</dbReference>
<proteinExistence type="predicted"/>